<organism evidence="4 5">
    <name type="scientific">Luteococcus japonicus</name>
    <dbReference type="NCBI Taxonomy" id="33984"/>
    <lineage>
        <taxon>Bacteria</taxon>
        <taxon>Bacillati</taxon>
        <taxon>Actinomycetota</taxon>
        <taxon>Actinomycetes</taxon>
        <taxon>Propionibacteriales</taxon>
        <taxon>Propionibacteriaceae</taxon>
        <taxon>Luteococcus</taxon>
    </lineage>
</organism>
<sequence length="203" mass="21655">MGVDGSSTTRDRLLDAAVRLLGASGVQAVTHRSVEEEAGVARGSTRYHFGSREDLLAAVLEHMAHSGDAFLEHAAATVDGATLEPGVMDEATQDEAMRAMAAGFLTDPEAERARFELFLYASHRPELREAIARWRQGFVDMAAGHLAAQGVTEPEVAARLAIAAMDGLILHALTAPHEDLRRHGPAWMVHLARAAADFPGDGA</sequence>
<dbReference type="InterPro" id="IPR036271">
    <property type="entry name" value="Tet_transcr_reg_TetR-rel_C_sf"/>
</dbReference>
<dbReference type="InterPro" id="IPR041583">
    <property type="entry name" value="TetR_C_31"/>
</dbReference>
<dbReference type="Pfam" id="PF00440">
    <property type="entry name" value="TetR_N"/>
    <property type="match status" value="1"/>
</dbReference>
<dbReference type="GO" id="GO:0003700">
    <property type="term" value="F:DNA-binding transcription factor activity"/>
    <property type="evidence" value="ECO:0007669"/>
    <property type="project" value="TreeGrafter"/>
</dbReference>
<dbReference type="InterPro" id="IPR050109">
    <property type="entry name" value="HTH-type_TetR-like_transc_reg"/>
</dbReference>
<reference evidence="4 5" key="1">
    <citation type="submission" date="2018-11" db="EMBL/GenBank/DDBJ databases">
        <title>Sequencing the genomes of 1000 actinobacteria strains.</title>
        <authorList>
            <person name="Klenk H.-P."/>
        </authorList>
    </citation>
    <scope>NUCLEOTIDE SEQUENCE [LARGE SCALE GENOMIC DNA]</scope>
    <source>
        <strain evidence="4 5">DSM 10546</strain>
    </source>
</reference>
<feature type="domain" description="HTH tetR-type" evidence="3">
    <location>
        <begin position="7"/>
        <end position="67"/>
    </location>
</feature>
<dbReference type="InterPro" id="IPR009057">
    <property type="entry name" value="Homeodomain-like_sf"/>
</dbReference>
<dbReference type="SUPFAM" id="SSF46689">
    <property type="entry name" value="Homeodomain-like"/>
    <property type="match status" value="1"/>
</dbReference>
<dbReference type="AlphaFoldDB" id="A0A3N1ZSA7"/>
<evidence type="ECO:0000259" key="3">
    <source>
        <dbReference type="PROSITE" id="PS50977"/>
    </source>
</evidence>
<proteinExistence type="predicted"/>
<name>A0A3N1ZSA7_9ACTN</name>
<dbReference type="Proteomes" id="UP000275749">
    <property type="component" value="Unassembled WGS sequence"/>
</dbReference>
<dbReference type="SUPFAM" id="SSF48498">
    <property type="entry name" value="Tetracyclin repressor-like, C-terminal domain"/>
    <property type="match status" value="1"/>
</dbReference>
<dbReference type="EMBL" id="RKHG01000001">
    <property type="protein sequence ID" value="ROR53764.1"/>
    <property type="molecule type" value="Genomic_DNA"/>
</dbReference>
<gene>
    <name evidence="4" type="ORF">EDD41_0935</name>
</gene>
<comment type="caution">
    <text evidence="4">The sequence shown here is derived from an EMBL/GenBank/DDBJ whole genome shotgun (WGS) entry which is preliminary data.</text>
</comment>
<dbReference type="PANTHER" id="PTHR30055:SF231">
    <property type="entry name" value="TRANSCRIPTIONAL REGULATORY PROTEIN (PROBABLY DEOR-FAMILY)-RELATED"/>
    <property type="match status" value="1"/>
</dbReference>
<feature type="DNA-binding region" description="H-T-H motif" evidence="2">
    <location>
        <begin position="30"/>
        <end position="49"/>
    </location>
</feature>
<dbReference type="InterPro" id="IPR001647">
    <property type="entry name" value="HTH_TetR"/>
</dbReference>
<dbReference type="GO" id="GO:0000976">
    <property type="term" value="F:transcription cis-regulatory region binding"/>
    <property type="evidence" value="ECO:0007669"/>
    <property type="project" value="TreeGrafter"/>
</dbReference>
<dbReference type="PROSITE" id="PS50977">
    <property type="entry name" value="HTH_TETR_2"/>
    <property type="match status" value="1"/>
</dbReference>
<evidence type="ECO:0000313" key="4">
    <source>
        <dbReference type="EMBL" id="ROR53764.1"/>
    </source>
</evidence>
<evidence type="ECO:0000313" key="5">
    <source>
        <dbReference type="Proteomes" id="UP000275749"/>
    </source>
</evidence>
<dbReference type="PANTHER" id="PTHR30055">
    <property type="entry name" value="HTH-TYPE TRANSCRIPTIONAL REGULATOR RUTR"/>
    <property type="match status" value="1"/>
</dbReference>
<dbReference type="Pfam" id="PF17940">
    <property type="entry name" value="TetR_C_31"/>
    <property type="match status" value="1"/>
</dbReference>
<accession>A0A3N1ZSA7</accession>
<dbReference type="PRINTS" id="PR00455">
    <property type="entry name" value="HTHTETR"/>
</dbReference>
<evidence type="ECO:0000256" key="1">
    <source>
        <dbReference type="ARBA" id="ARBA00023125"/>
    </source>
</evidence>
<keyword evidence="1 2" id="KW-0238">DNA-binding</keyword>
<protein>
    <submittedName>
        <fullName evidence="4">TetR family transcriptional regulator</fullName>
    </submittedName>
</protein>
<dbReference type="Gene3D" id="1.10.357.10">
    <property type="entry name" value="Tetracycline Repressor, domain 2"/>
    <property type="match status" value="1"/>
</dbReference>
<evidence type="ECO:0000256" key="2">
    <source>
        <dbReference type="PROSITE-ProRule" id="PRU00335"/>
    </source>
</evidence>